<proteinExistence type="predicted"/>
<name>A0AAD9U1P3_9ROSI</name>
<dbReference type="AlphaFoldDB" id="A0AAD9U1P3"/>
<keyword evidence="2" id="KW-1185">Reference proteome</keyword>
<reference evidence="1" key="1">
    <citation type="journal article" date="2023" name="Plant J.">
        <title>Genome sequences and population genomics provide insights into the demographic history, inbreeding, and mutation load of two 'living fossil' tree species of Dipteronia.</title>
        <authorList>
            <person name="Feng Y."/>
            <person name="Comes H.P."/>
            <person name="Chen J."/>
            <person name="Zhu S."/>
            <person name="Lu R."/>
            <person name="Zhang X."/>
            <person name="Li P."/>
            <person name="Qiu J."/>
            <person name="Olsen K.M."/>
            <person name="Qiu Y."/>
        </authorList>
    </citation>
    <scope>NUCLEOTIDE SEQUENCE</scope>
    <source>
        <strain evidence="1">KIB01</strain>
    </source>
</reference>
<comment type="caution">
    <text evidence="1">The sequence shown here is derived from an EMBL/GenBank/DDBJ whole genome shotgun (WGS) entry which is preliminary data.</text>
</comment>
<sequence>MQNQLQKLVMSLSFKLSQSLSLRVSAAEKKILEKIQLKQLLANAGWMAKAYASSSVQAAAVTALSIHVPQNQGHSCVLKAADFDMSVQTLAGFNSSQTSW</sequence>
<evidence type="ECO:0000313" key="1">
    <source>
        <dbReference type="EMBL" id="KAK2646271.1"/>
    </source>
</evidence>
<protein>
    <submittedName>
        <fullName evidence="1">Uncharacterized protein</fullName>
    </submittedName>
</protein>
<organism evidence="1 2">
    <name type="scientific">Dipteronia dyeriana</name>
    <dbReference type="NCBI Taxonomy" id="168575"/>
    <lineage>
        <taxon>Eukaryota</taxon>
        <taxon>Viridiplantae</taxon>
        <taxon>Streptophyta</taxon>
        <taxon>Embryophyta</taxon>
        <taxon>Tracheophyta</taxon>
        <taxon>Spermatophyta</taxon>
        <taxon>Magnoliopsida</taxon>
        <taxon>eudicotyledons</taxon>
        <taxon>Gunneridae</taxon>
        <taxon>Pentapetalae</taxon>
        <taxon>rosids</taxon>
        <taxon>malvids</taxon>
        <taxon>Sapindales</taxon>
        <taxon>Sapindaceae</taxon>
        <taxon>Hippocastanoideae</taxon>
        <taxon>Acereae</taxon>
        <taxon>Dipteronia</taxon>
    </lineage>
</organism>
<evidence type="ECO:0000313" key="2">
    <source>
        <dbReference type="Proteomes" id="UP001280121"/>
    </source>
</evidence>
<accession>A0AAD9U1P3</accession>
<gene>
    <name evidence="1" type="ORF">Ddye_021466</name>
</gene>
<dbReference type="EMBL" id="JANJYI010000006">
    <property type="protein sequence ID" value="KAK2646271.1"/>
    <property type="molecule type" value="Genomic_DNA"/>
</dbReference>
<dbReference type="Proteomes" id="UP001280121">
    <property type="component" value="Unassembled WGS sequence"/>
</dbReference>